<comment type="caution">
    <text evidence="1">The sequence shown here is derived from an EMBL/GenBank/DDBJ whole genome shotgun (WGS) entry which is preliminary data.</text>
</comment>
<dbReference type="EMBL" id="LFIW01002418">
    <property type="protein sequence ID" value="KZL71133.1"/>
    <property type="molecule type" value="Genomic_DNA"/>
</dbReference>
<reference evidence="1 2" key="1">
    <citation type="submission" date="2015-06" db="EMBL/GenBank/DDBJ databases">
        <title>Survival trade-offs in plant roots during colonization by closely related pathogenic and mutualistic fungi.</title>
        <authorList>
            <person name="Hacquard S."/>
            <person name="Kracher B."/>
            <person name="Hiruma K."/>
            <person name="Weinman A."/>
            <person name="Muench P."/>
            <person name="Garrido Oter R."/>
            <person name="Ver Loren van Themaat E."/>
            <person name="Dallerey J.-F."/>
            <person name="Damm U."/>
            <person name="Henrissat B."/>
            <person name="Lespinet O."/>
            <person name="Thon M."/>
            <person name="Kemen E."/>
            <person name="McHardy A.C."/>
            <person name="Schulze-Lefert P."/>
            <person name="O'Connell R.J."/>
        </authorList>
    </citation>
    <scope>NUCLEOTIDE SEQUENCE [LARGE SCALE GENOMIC DNA]</scope>
    <source>
        <strain evidence="1 2">MAFF 238704</strain>
    </source>
</reference>
<accession>A0A166SSF1</accession>
<name>A0A166SSF1_COLIC</name>
<gene>
    <name evidence="1" type="ORF">CI238_12165</name>
</gene>
<evidence type="ECO:0000313" key="2">
    <source>
        <dbReference type="Proteomes" id="UP000076584"/>
    </source>
</evidence>
<evidence type="ECO:0000313" key="1">
    <source>
        <dbReference type="EMBL" id="KZL71133.1"/>
    </source>
</evidence>
<sequence length="105" mass="12082">MTAGQSYYFKVGGIPIRAAWVRRDFVSATKTSKYTAATSLTWFNESPDMLRAWFTYAGFGKHLCKRIICYGKSRNYIINNKSIKYVLRPNQLGAGRRNYIVQNRG</sequence>
<proteinExistence type="predicted"/>
<dbReference type="AlphaFoldDB" id="A0A166SSF1"/>
<organism evidence="1 2">
    <name type="scientific">Colletotrichum incanum</name>
    <name type="common">Soybean anthracnose fungus</name>
    <dbReference type="NCBI Taxonomy" id="1573173"/>
    <lineage>
        <taxon>Eukaryota</taxon>
        <taxon>Fungi</taxon>
        <taxon>Dikarya</taxon>
        <taxon>Ascomycota</taxon>
        <taxon>Pezizomycotina</taxon>
        <taxon>Sordariomycetes</taxon>
        <taxon>Hypocreomycetidae</taxon>
        <taxon>Glomerellales</taxon>
        <taxon>Glomerellaceae</taxon>
        <taxon>Colletotrichum</taxon>
        <taxon>Colletotrichum spaethianum species complex</taxon>
    </lineage>
</organism>
<keyword evidence="2" id="KW-1185">Reference proteome</keyword>
<dbReference type="Proteomes" id="UP000076584">
    <property type="component" value="Unassembled WGS sequence"/>
</dbReference>
<protein>
    <submittedName>
        <fullName evidence="1">Uncharacterized protein</fullName>
    </submittedName>
</protein>